<gene>
    <name evidence="6" type="ORF">AH67_07575</name>
</gene>
<evidence type="ECO:0000313" key="7">
    <source>
        <dbReference type="Proteomes" id="UP000030636"/>
    </source>
</evidence>
<dbReference type="Proteomes" id="UP000030636">
    <property type="component" value="Chromosome"/>
</dbReference>
<protein>
    <submittedName>
        <fullName evidence="6">Polysaccharide biosynthesis protein</fullName>
    </submittedName>
</protein>
<feature type="transmembrane region" description="Helical" evidence="5">
    <location>
        <begin position="51"/>
        <end position="72"/>
    </location>
</feature>
<feature type="transmembrane region" description="Helical" evidence="5">
    <location>
        <begin position="256"/>
        <end position="276"/>
    </location>
</feature>
<evidence type="ECO:0000313" key="6">
    <source>
        <dbReference type="EMBL" id="AIZ16784.1"/>
    </source>
</evidence>
<feature type="transmembrane region" description="Helical" evidence="5">
    <location>
        <begin position="363"/>
        <end position="383"/>
    </location>
</feature>
<feature type="transmembrane region" description="Helical" evidence="5">
    <location>
        <begin position="389"/>
        <end position="410"/>
    </location>
</feature>
<feature type="transmembrane region" description="Helical" evidence="5">
    <location>
        <begin position="122"/>
        <end position="142"/>
    </location>
</feature>
<dbReference type="HOGENOM" id="CLU_022017_0_0_11"/>
<dbReference type="KEGG" id="bpsp:AH67_07575"/>
<evidence type="ECO:0000256" key="2">
    <source>
        <dbReference type="ARBA" id="ARBA00022692"/>
    </source>
</evidence>
<keyword evidence="7" id="KW-1185">Reference proteome</keyword>
<organism evidence="6 7">
    <name type="scientific">Bifidobacterium pseudolongum PV8-2</name>
    <dbReference type="NCBI Taxonomy" id="1447715"/>
    <lineage>
        <taxon>Bacteria</taxon>
        <taxon>Bacillati</taxon>
        <taxon>Actinomycetota</taxon>
        <taxon>Actinomycetes</taxon>
        <taxon>Bifidobacteriales</taxon>
        <taxon>Bifidobacteriaceae</taxon>
        <taxon>Bifidobacterium</taxon>
    </lineage>
</organism>
<evidence type="ECO:0000256" key="4">
    <source>
        <dbReference type="ARBA" id="ARBA00023136"/>
    </source>
</evidence>
<evidence type="ECO:0000256" key="3">
    <source>
        <dbReference type="ARBA" id="ARBA00022989"/>
    </source>
</evidence>
<feature type="transmembrane region" description="Helical" evidence="5">
    <location>
        <begin position="328"/>
        <end position="351"/>
    </location>
</feature>
<reference evidence="6 7" key="1">
    <citation type="journal article" date="2015" name="Genome Announc.">
        <title>Bifidobacterium pseudolongum Strain PV8-2, Isolated from a Stool Sample of an Anemic Kenyan Infant.</title>
        <authorList>
            <person name="Vazquez-Gutierrez P."/>
            <person name="Lacroix C."/>
            <person name="Chassard C."/>
            <person name="Klumpp J."/>
            <person name="Stevens M.J."/>
            <person name="Jans C."/>
        </authorList>
    </citation>
    <scope>NUCLEOTIDE SEQUENCE [LARGE SCALE GENOMIC DNA]</scope>
    <source>
        <strain evidence="6 7">PV8-2</strain>
    </source>
</reference>
<dbReference type="EMBL" id="CP007457">
    <property type="protein sequence ID" value="AIZ16784.1"/>
    <property type="molecule type" value="Genomic_DNA"/>
</dbReference>
<feature type="transmembrane region" description="Helical" evidence="5">
    <location>
        <begin position="450"/>
        <end position="471"/>
    </location>
</feature>
<keyword evidence="4 5" id="KW-0472">Membrane</keyword>
<dbReference type="InterPro" id="IPR002797">
    <property type="entry name" value="Polysacc_synth"/>
</dbReference>
<accession>A0A0A7ID94</accession>
<feature type="transmembrane region" description="Helical" evidence="5">
    <location>
        <begin position="149"/>
        <end position="171"/>
    </location>
</feature>
<evidence type="ECO:0000256" key="5">
    <source>
        <dbReference type="SAM" id="Phobius"/>
    </source>
</evidence>
<name>A0A0A7ID94_9BIFI</name>
<feature type="transmembrane region" description="Helical" evidence="5">
    <location>
        <begin position="93"/>
        <end position="116"/>
    </location>
</feature>
<dbReference type="STRING" id="1447715.AH67_07575"/>
<feature type="transmembrane region" description="Helical" evidence="5">
    <location>
        <begin position="177"/>
        <end position="197"/>
    </location>
</feature>
<sequence>MAVNHNSPRIHSVKFNILMNVILTTSSFIFPLITVPYVSRILGPNGTGVVAWAQTFVSYFSLVALLGINVYGVRECAKVRENREELSQVVQELLAVLLVSTSIVYIMYLLFIFTIPRTRENIPLMLIFSVVIWLASCGLEWFYQAIEQYGYITVRNIFMKLVALILMFILVRTPLDYRWYGVTVVVSAYGSNILNVLRLRKFVDFSMHRHLDLRRHFKAMTSFAVSSISAGMYTQLDMLLIGFLCSNVVVGLYQLVLKVKGICIAAVNSVGSVMLPRLSYYESKNSRSRTNDLIGKNINMLFIISLSVMSILIMGAEPIVSILGGSQFLKASMALQIIAPTMLFAATNSILSQYMVACSMEKQYAAINLFAVVFSLISGIVLINLFSLYGAAASVCLTEFVALMLRLIILRDSLRDIQKHLDIGRIVLAAVISFTICWLFVKYLPQMNSFLLLIVEFISYNLVYLVLLFLFKESLLHTVLRRK</sequence>
<comment type="subcellular location">
    <subcellularLocation>
        <location evidence="1">Membrane</location>
        <topology evidence="1">Multi-pass membrane protein</topology>
    </subcellularLocation>
</comment>
<dbReference type="RefSeq" id="WP_039172451.1">
    <property type="nucleotide sequence ID" value="NZ_CP007457.1"/>
</dbReference>
<dbReference type="InterPro" id="IPR052556">
    <property type="entry name" value="PolySynth_Transporter"/>
</dbReference>
<feature type="transmembrane region" description="Helical" evidence="5">
    <location>
        <begin position="17"/>
        <end position="39"/>
    </location>
</feature>
<feature type="transmembrane region" description="Helical" evidence="5">
    <location>
        <begin position="297"/>
        <end position="316"/>
    </location>
</feature>
<dbReference type="Pfam" id="PF01943">
    <property type="entry name" value="Polysacc_synt"/>
    <property type="match status" value="1"/>
</dbReference>
<evidence type="ECO:0000256" key="1">
    <source>
        <dbReference type="ARBA" id="ARBA00004141"/>
    </source>
</evidence>
<dbReference type="PANTHER" id="PTHR43424">
    <property type="entry name" value="LOCUS PUTATIVE PROTEIN 1-RELATED"/>
    <property type="match status" value="1"/>
</dbReference>
<keyword evidence="2 5" id="KW-0812">Transmembrane</keyword>
<dbReference type="PANTHER" id="PTHR43424:SF1">
    <property type="entry name" value="LOCUS PUTATIVE PROTEIN 1-RELATED"/>
    <property type="match status" value="1"/>
</dbReference>
<dbReference type="AlphaFoldDB" id="A0A0A7ID94"/>
<feature type="transmembrane region" description="Helical" evidence="5">
    <location>
        <begin position="422"/>
        <end position="444"/>
    </location>
</feature>
<dbReference type="GO" id="GO:0016020">
    <property type="term" value="C:membrane"/>
    <property type="evidence" value="ECO:0007669"/>
    <property type="project" value="UniProtKB-SubCell"/>
</dbReference>
<proteinExistence type="predicted"/>
<keyword evidence="3 5" id="KW-1133">Transmembrane helix</keyword>
<dbReference type="OrthoDB" id="103403at2"/>
<dbReference type="CDD" id="cd13128">
    <property type="entry name" value="MATE_Wzx_like"/>
    <property type="match status" value="1"/>
</dbReference>